<feature type="repeat" description="ANK" evidence="9">
    <location>
        <begin position="45"/>
        <end position="77"/>
    </location>
</feature>
<dbReference type="GO" id="GO:0008270">
    <property type="term" value="F:zinc ion binding"/>
    <property type="evidence" value="ECO:0007669"/>
    <property type="project" value="UniProtKB-KW"/>
</dbReference>
<dbReference type="Gene3D" id="1.25.40.20">
    <property type="entry name" value="Ankyrin repeat-containing domain"/>
    <property type="match status" value="1"/>
</dbReference>
<dbReference type="PANTHER" id="PTHR24150:SF8">
    <property type="entry name" value="ANKYRIN REPEAT AND MYND DOMAIN-CONTAINING PROTEIN 2"/>
    <property type="match status" value="1"/>
</dbReference>
<feature type="region of interest" description="Disordered" evidence="11">
    <location>
        <begin position="391"/>
        <end position="425"/>
    </location>
</feature>
<keyword evidence="14" id="KW-1185">Reference proteome</keyword>
<feature type="repeat" description="ANK" evidence="9">
    <location>
        <begin position="79"/>
        <end position="111"/>
    </location>
</feature>
<gene>
    <name evidence="13" type="ORF">DdX_13485</name>
</gene>
<dbReference type="PROSITE" id="PS50865">
    <property type="entry name" value="ZF_MYND_2"/>
    <property type="match status" value="1"/>
</dbReference>
<dbReference type="SUPFAM" id="SSF144232">
    <property type="entry name" value="HIT/MYND zinc finger-like"/>
    <property type="match status" value="1"/>
</dbReference>
<dbReference type="GO" id="GO:0005929">
    <property type="term" value="C:cilium"/>
    <property type="evidence" value="ECO:0007669"/>
    <property type="project" value="UniProtKB-SubCell"/>
</dbReference>
<evidence type="ECO:0000259" key="12">
    <source>
        <dbReference type="PROSITE" id="PS50865"/>
    </source>
</evidence>
<evidence type="ECO:0000256" key="9">
    <source>
        <dbReference type="PROSITE-ProRule" id="PRU00023"/>
    </source>
</evidence>
<dbReference type="InterPro" id="IPR036770">
    <property type="entry name" value="Ankyrin_rpt-contain_sf"/>
</dbReference>
<dbReference type="SUPFAM" id="SSF48403">
    <property type="entry name" value="Ankyrin repeat"/>
    <property type="match status" value="1"/>
</dbReference>
<accession>A0AAD4QWH9</accession>
<evidence type="ECO:0000256" key="10">
    <source>
        <dbReference type="PROSITE-ProRule" id="PRU00134"/>
    </source>
</evidence>
<dbReference type="SMART" id="SM00248">
    <property type="entry name" value="ANK"/>
    <property type="match status" value="2"/>
</dbReference>
<name>A0AAD4QWH9_9BILA</name>
<dbReference type="InterPro" id="IPR002893">
    <property type="entry name" value="Znf_MYND"/>
</dbReference>
<keyword evidence="3" id="KW-0677">Repeat</keyword>
<evidence type="ECO:0000256" key="6">
    <source>
        <dbReference type="ARBA" id="ARBA00023043"/>
    </source>
</evidence>
<keyword evidence="8" id="KW-0966">Cell projection</keyword>
<evidence type="ECO:0000256" key="3">
    <source>
        <dbReference type="ARBA" id="ARBA00022737"/>
    </source>
</evidence>
<evidence type="ECO:0000256" key="11">
    <source>
        <dbReference type="SAM" id="MobiDB-lite"/>
    </source>
</evidence>
<comment type="caution">
    <text evidence="13">The sequence shown here is derived from an EMBL/GenBank/DDBJ whole genome shotgun (WGS) entry which is preliminary data.</text>
</comment>
<evidence type="ECO:0000256" key="5">
    <source>
        <dbReference type="ARBA" id="ARBA00022833"/>
    </source>
</evidence>
<dbReference type="EMBL" id="JAKKPZ010000054">
    <property type="protein sequence ID" value="KAI1705691.1"/>
    <property type="molecule type" value="Genomic_DNA"/>
</dbReference>
<evidence type="ECO:0000256" key="2">
    <source>
        <dbReference type="ARBA" id="ARBA00022723"/>
    </source>
</evidence>
<keyword evidence="5" id="KW-0862">Zinc</keyword>
<dbReference type="PROSITE" id="PS50088">
    <property type="entry name" value="ANK_REPEAT"/>
    <property type="match status" value="2"/>
</dbReference>
<evidence type="ECO:0000256" key="8">
    <source>
        <dbReference type="ARBA" id="ARBA00023273"/>
    </source>
</evidence>
<reference evidence="13" key="1">
    <citation type="submission" date="2022-01" db="EMBL/GenBank/DDBJ databases">
        <title>Genome Sequence Resource for Two Populations of Ditylenchus destructor, the Migratory Endoparasitic Phytonematode.</title>
        <authorList>
            <person name="Zhang H."/>
            <person name="Lin R."/>
            <person name="Xie B."/>
        </authorList>
    </citation>
    <scope>NUCLEOTIDE SEQUENCE</scope>
    <source>
        <strain evidence="13">BazhouSP</strain>
    </source>
</reference>
<keyword evidence="6 9" id="KW-0040">ANK repeat</keyword>
<evidence type="ECO:0000256" key="4">
    <source>
        <dbReference type="ARBA" id="ARBA00022771"/>
    </source>
</evidence>
<keyword evidence="7" id="KW-0969">Cilium</keyword>
<comment type="subcellular location">
    <subcellularLocation>
        <location evidence="1">Cell projection</location>
        <location evidence="1">Cilium</location>
    </subcellularLocation>
</comment>
<dbReference type="PANTHER" id="PTHR24150">
    <property type="entry name" value="ANKYRIN REPEAT AND MYND DOMAIN-CONTAINING PROTEIN 2"/>
    <property type="match status" value="1"/>
</dbReference>
<dbReference type="AlphaFoldDB" id="A0AAD4QWH9"/>
<dbReference type="InterPro" id="IPR052452">
    <property type="entry name" value="Ankyrin-MYND_dom_contain_2"/>
</dbReference>
<protein>
    <submittedName>
        <fullName evidence="13">Ankyrin repeats (3 copies) domain-containing protein</fullName>
    </submittedName>
</protein>
<keyword evidence="2" id="KW-0479">Metal-binding</keyword>
<dbReference type="Pfam" id="PF13637">
    <property type="entry name" value="Ank_4"/>
    <property type="match status" value="1"/>
</dbReference>
<evidence type="ECO:0000256" key="1">
    <source>
        <dbReference type="ARBA" id="ARBA00004138"/>
    </source>
</evidence>
<evidence type="ECO:0000256" key="7">
    <source>
        <dbReference type="ARBA" id="ARBA00023069"/>
    </source>
</evidence>
<dbReference type="Gene3D" id="6.10.140.2220">
    <property type="match status" value="1"/>
</dbReference>
<sequence length="425" mass="48204">MTVAELKNLTNDEEKVFQLIAEDKFADAIGMIKSGGVRINCLDKSGMNYLDQACFKGNEELIEFLIENGANVDNRAHDQGYTSLMFAAIGGKAQICQRLLDAGARPHAENTIGKTASELAAFVGQFDCVSVISSYIGLEDVEKIINPKGPDADSTVYPSKLVHFVHDLTKTHEVHPIRLTFLVMDEEIAMEFRAKILFAVDRLFEKQLRTRQPNEVMSVKLWIILFVLRELLKVMKECSKMHENDSNTPTKAATAFAKNLLQMSPEDLVRPNEEQFLRNAIMAFPYKHLMLYQTLSRAFSQIKSGQPPSAFIVICQTLFGHRFVETAHFCATCGISAAQKRCKTCKSSYCSEKCQRFDWPIHKKCCEAIKNRRVEQDENVFIPLEDAMKETKLTEKTEEEVSNKEDDKNAEENKMEKSEENETSK</sequence>
<dbReference type="Proteomes" id="UP001201812">
    <property type="component" value="Unassembled WGS sequence"/>
</dbReference>
<dbReference type="Pfam" id="PF01753">
    <property type="entry name" value="zf-MYND"/>
    <property type="match status" value="1"/>
</dbReference>
<proteinExistence type="predicted"/>
<dbReference type="InterPro" id="IPR002110">
    <property type="entry name" value="Ankyrin_rpt"/>
</dbReference>
<organism evidence="13 14">
    <name type="scientific">Ditylenchus destructor</name>
    <dbReference type="NCBI Taxonomy" id="166010"/>
    <lineage>
        <taxon>Eukaryota</taxon>
        <taxon>Metazoa</taxon>
        <taxon>Ecdysozoa</taxon>
        <taxon>Nematoda</taxon>
        <taxon>Chromadorea</taxon>
        <taxon>Rhabditida</taxon>
        <taxon>Tylenchina</taxon>
        <taxon>Tylenchomorpha</taxon>
        <taxon>Sphaerularioidea</taxon>
        <taxon>Anguinidae</taxon>
        <taxon>Anguininae</taxon>
        <taxon>Ditylenchus</taxon>
    </lineage>
</organism>
<evidence type="ECO:0000313" key="14">
    <source>
        <dbReference type="Proteomes" id="UP001201812"/>
    </source>
</evidence>
<evidence type="ECO:0000313" key="13">
    <source>
        <dbReference type="EMBL" id="KAI1705691.1"/>
    </source>
</evidence>
<feature type="domain" description="MYND-type" evidence="12">
    <location>
        <begin position="330"/>
        <end position="366"/>
    </location>
</feature>
<dbReference type="PROSITE" id="PS50297">
    <property type="entry name" value="ANK_REP_REGION"/>
    <property type="match status" value="2"/>
</dbReference>
<keyword evidence="4 10" id="KW-0863">Zinc-finger</keyword>